<evidence type="ECO:0000313" key="2">
    <source>
        <dbReference type="Proteomes" id="UP000196205"/>
    </source>
</evidence>
<dbReference type="AlphaFoldDB" id="A0A1Y0Y6Q4"/>
<organism evidence="1 2">
    <name type="scientific">Acetobacter pasteurianus subsp. pasteurianus</name>
    <dbReference type="NCBI Taxonomy" id="481145"/>
    <lineage>
        <taxon>Bacteria</taxon>
        <taxon>Pseudomonadati</taxon>
        <taxon>Pseudomonadota</taxon>
        <taxon>Alphaproteobacteria</taxon>
        <taxon>Acetobacterales</taxon>
        <taxon>Acetobacteraceae</taxon>
        <taxon>Acetobacter</taxon>
    </lineage>
</organism>
<sequence length="178" mass="20959">MTTERKRKRPQKSESLTIRLDPKMRFALEFIARVKGQTITKVIERAVMEAADRADIYDENGYDKLSWLNYWDVNEGIRAINLAQDSRTHPSFEEEEMLDFIKTHWRFFSHDSLLRTLNREKIEVLWPHMSEIMNVWRETKGTNRGEASRVMTKLLSEAGIKGKETIKTLPDLSDEIPF</sequence>
<dbReference type="OrthoDB" id="7273376at2"/>
<evidence type="ECO:0000313" key="1">
    <source>
        <dbReference type="EMBL" id="ARW48157.1"/>
    </source>
</evidence>
<accession>A0A1Y0Y6Q4</accession>
<dbReference type="RefSeq" id="WP_157668580.1">
    <property type="nucleotide sequence ID" value="NZ_CP021509.1"/>
</dbReference>
<dbReference type="Proteomes" id="UP000196205">
    <property type="component" value="Chromosome"/>
</dbReference>
<dbReference type="EMBL" id="CP021509">
    <property type="protein sequence ID" value="ARW48157.1"/>
    <property type="molecule type" value="Genomic_DNA"/>
</dbReference>
<gene>
    <name evidence="1" type="ORF">S1001342_01834</name>
</gene>
<name>A0A1Y0Y6Q4_ACEPA</name>
<protein>
    <submittedName>
        <fullName evidence="1">Uncharacterized protein</fullName>
    </submittedName>
</protein>
<proteinExistence type="predicted"/>
<reference evidence="1 2" key="1">
    <citation type="submission" date="2017-05" db="EMBL/GenBank/DDBJ databases">
        <title>Genome sequence of Acetobacter pasteurianus subsp. pasteurianus strain SRCM101342.</title>
        <authorList>
            <person name="Cho S.H."/>
        </authorList>
    </citation>
    <scope>NUCLEOTIDE SEQUENCE [LARGE SCALE GENOMIC DNA]</scope>
    <source>
        <strain evidence="1 2">SRCM101342</strain>
    </source>
</reference>